<accession>A0A6C0HDV6</accession>
<proteinExistence type="predicted"/>
<reference evidence="1" key="1">
    <citation type="journal article" date="2020" name="Nature">
        <title>Giant virus diversity and host interactions through global metagenomics.</title>
        <authorList>
            <person name="Schulz F."/>
            <person name="Roux S."/>
            <person name="Paez-Espino D."/>
            <person name="Jungbluth S."/>
            <person name="Walsh D.A."/>
            <person name="Denef V.J."/>
            <person name="McMahon K.D."/>
            <person name="Konstantinidis K.T."/>
            <person name="Eloe-Fadrosh E.A."/>
            <person name="Kyrpides N.C."/>
            <person name="Woyke T."/>
        </authorList>
    </citation>
    <scope>NUCLEOTIDE SEQUENCE</scope>
    <source>
        <strain evidence="1">GVMAG-M-3300023179-92</strain>
    </source>
</reference>
<dbReference type="EMBL" id="MN739934">
    <property type="protein sequence ID" value="QHT78570.1"/>
    <property type="molecule type" value="Genomic_DNA"/>
</dbReference>
<name>A0A6C0HDV6_9ZZZZ</name>
<sequence>MSSTTAQREFKCYQNENFKFKNTSLFTSLKVKKIKGAVISIIINGITFSSTKDTNKYIIFDTTDIRNHCREVLGLTEEENNYIRLEQTFMYNSLNALSHYKNISLDILDNAIFSEDLEIRFIVEIKNPPLTIEVCETYIVSDIHRDTYQN</sequence>
<organism evidence="1">
    <name type="scientific">viral metagenome</name>
    <dbReference type="NCBI Taxonomy" id="1070528"/>
    <lineage>
        <taxon>unclassified sequences</taxon>
        <taxon>metagenomes</taxon>
        <taxon>organismal metagenomes</taxon>
    </lineage>
</organism>
<protein>
    <submittedName>
        <fullName evidence="1">Uncharacterized protein</fullName>
    </submittedName>
</protein>
<evidence type="ECO:0000313" key="1">
    <source>
        <dbReference type="EMBL" id="QHT78570.1"/>
    </source>
</evidence>
<dbReference type="AlphaFoldDB" id="A0A6C0HDV6"/>